<dbReference type="EMBL" id="MT142530">
    <property type="protein sequence ID" value="QJA84477.1"/>
    <property type="molecule type" value="Genomic_DNA"/>
</dbReference>
<dbReference type="EMBL" id="MT141564">
    <property type="protein sequence ID" value="QJA66964.1"/>
    <property type="molecule type" value="Genomic_DNA"/>
</dbReference>
<evidence type="ECO:0000313" key="3">
    <source>
        <dbReference type="EMBL" id="QJA84477.1"/>
    </source>
</evidence>
<protein>
    <submittedName>
        <fullName evidence="1">Uncharacterized protein</fullName>
    </submittedName>
</protein>
<accession>A0A6H1ZEN1</accession>
<proteinExistence type="predicted"/>
<gene>
    <name evidence="3" type="ORF">MM415A00187_0012</name>
    <name evidence="2" type="ORF">MM415B00313_0012</name>
    <name evidence="1" type="ORF">TM448A00409_0012</name>
    <name evidence="4" type="ORF">TM448B01532_0010</name>
</gene>
<name>A0A6H1ZEN1_9ZZZZ</name>
<evidence type="ECO:0000313" key="4">
    <source>
        <dbReference type="EMBL" id="QJH99270.1"/>
    </source>
</evidence>
<sequence>MNNSLFVTPSIPAKQAEAEHINKEPFVLPVADKKENTDVYIALMKQDSPVDFSNFDGVDFHKRIQPTKASLLENENKHFPDKFQAYILTEKQVKAVKEAANKRFTNIIGKPNPKFGSPEDIYHQEPEFLPAFKVCIGDYILLEKSSQFKPYEHAQRELEEQAKVIIDESQKVEEQIYKMQEDKKKKN</sequence>
<dbReference type="EMBL" id="MT144778">
    <property type="protein sequence ID" value="QJH99270.1"/>
    <property type="molecule type" value="Genomic_DNA"/>
</dbReference>
<organism evidence="1">
    <name type="scientific">viral metagenome</name>
    <dbReference type="NCBI Taxonomy" id="1070528"/>
    <lineage>
        <taxon>unclassified sequences</taxon>
        <taxon>metagenomes</taxon>
        <taxon>organismal metagenomes</taxon>
    </lineage>
</organism>
<dbReference type="AlphaFoldDB" id="A0A6H1ZEN1"/>
<reference evidence="1" key="1">
    <citation type="submission" date="2020-03" db="EMBL/GenBank/DDBJ databases">
        <title>The deep terrestrial virosphere.</title>
        <authorList>
            <person name="Holmfeldt K."/>
            <person name="Nilsson E."/>
            <person name="Simone D."/>
            <person name="Lopez-Fernandez M."/>
            <person name="Wu X."/>
            <person name="de Brujin I."/>
            <person name="Lundin D."/>
            <person name="Andersson A."/>
            <person name="Bertilsson S."/>
            <person name="Dopson M."/>
        </authorList>
    </citation>
    <scope>NUCLEOTIDE SEQUENCE</scope>
    <source>
        <strain evidence="3">MM415A00187</strain>
        <strain evidence="2">MM415B00313</strain>
        <strain evidence="1">TM448A00409</strain>
        <strain evidence="4">TM448B01532</strain>
    </source>
</reference>
<evidence type="ECO:0000313" key="1">
    <source>
        <dbReference type="EMBL" id="QJA46376.1"/>
    </source>
</evidence>
<dbReference type="EMBL" id="MT144009">
    <property type="protein sequence ID" value="QJA46376.1"/>
    <property type="molecule type" value="Genomic_DNA"/>
</dbReference>
<evidence type="ECO:0000313" key="2">
    <source>
        <dbReference type="EMBL" id="QJA66964.1"/>
    </source>
</evidence>